<sequence>MATPKRHVDEEMDTTPKRRRFDVALENDIANVPDILLVMVLAHLDVADLLNCRVVCKRLLRLVADRDVWRHRILCNGYRANANALLHLAPCLKELFILGDTLSLTTTKCAVEELHLHISFAANELHQPVVTSAELALVVRVQEALGRLKRLHLRCSRQLADGDVLLRTLAANSDLESLELLGLAPFANQPVLQGPTRSSLKRFQCILTQNSESFVTTVLAGHAATLETIDLGVPSHKYRAYAGGTVDTTTARLLGAMPNLQELRCGLVPGLESLATSETLKVLRLIVHTFERRAIEGAAETLRGASQLRTVSLDYSYTNGNEDRASEVGVKLIDALGSSRRRSQVEWLSLNAPPQVWPLLRALPSLAALRVLSVHMSLDDEVLLPRITPDTAPGLRVLVLHSNSEDSNLLAECTHQWMHEERVTAAVLRNPSLHILAWESFQCGDDDCVACTQGCHQEEVVWGQTLGLTSHDLEECPSPEHHDDEPGGWKCSWVLIRENPA</sequence>
<dbReference type="GeneID" id="113209149"/>
<keyword evidence="2" id="KW-1185">Reference proteome</keyword>
<dbReference type="AlphaFoldDB" id="A0A6J1SNF5"/>
<dbReference type="Gene3D" id="3.80.10.10">
    <property type="entry name" value="Ribonuclease Inhibitor"/>
    <property type="match status" value="1"/>
</dbReference>
<evidence type="ECO:0000313" key="2">
    <source>
        <dbReference type="Proteomes" id="UP000504606"/>
    </source>
</evidence>
<dbReference type="Proteomes" id="UP000504606">
    <property type="component" value="Unplaced"/>
</dbReference>
<evidence type="ECO:0000259" key="1">
    <source>
        <dbReference type="PROSITE" id="PS50181"/>
    </source>
</evidence>
<reference evidence="3" key="1">
    <citation type="submission" date="2025-08" db="UniProtKB">
        <authorList>
            <consortium name="RefSeq"/>
        </authorList>
    </citation>
    <scope>IDENTIFICATION</scope>
    <source>
        <tissue evidence="3">Whole organism</tissue>
    </source>
</reference>
<organism evidence="2 3">
    <name type="scientific">Frankliniella occidentalis</name>
    <name type="common">Western flower thrips</name>
    <name type="synonym">Euthrips occidentalis</name>
    <dbReference type="NCBI Taxonomy" id="133901"/>
    <lineage>
        <taxon>Eukaryota</taxon>
        <taxon>Metazoa</taxon>
        <taxon>Ecdysozoa</taxon>
        <taxon>Arthropoda</taxon>
        <taxon>Hexapoda</taxon>
        <taxon>Insecta</taxon>
        <taxon>Pterygota</taxon>
        <taxon>Neoptera</taxon>
        <taxon>Paraneoptera</taxon>
        <taxon>Thysanoptera</taxon>
        <taxon>Terebrantia</taxon>
        <taxon>Thripoidea</taxon>
        <taxon>Thripidae</taxon>
        <taxon>Frankliniella</taxon>
    </lineage>
</organism>
<dbReference type="RefSeq" id="XP_026282313.1">
    <property type="nucleotide sequence ID" value="XM_026426528.2"/>
</dbReference>
<proteinExistence type="predicted"/>
<gene>
    <name evidence="3" type="primary">LOC113209149</name>
</gene>
<feature type="domain" description="F-box" evidence="1">
    <location>
        <begin position="26"/>
        <end position="72"/>
    </location>
</feature>
<accession>A0A6J1SNF5</accession>
<protein>
    <submittedName>
        <fullName evidence="3">Uncharacterized protein LOC113209149</fullName>
    </submittedName>
</protein>
<dbReference type="InterPro" id="IPR032675">
    <property type="entry name" value="LRR_dom_sf"/>
</dbReference>
<dbReference type="InterPro" id="IPR001810">
    <property type="entry name" value="F-box_dom"/>
</dbReference>
<dbReference type="InterPro" id="IPR036047">
    <property type="entry name" value="F-box-like_dom_sf"/>
</dbReference>
<name>A0A6J1SNF5_FRAOC</name>
<dbReference type="KEGG" id="foc:113209149"/>
<dbReference type="PROSITE" id="PS50181">
    <property type="entry name" value="FBOX"/>
    <property type="match status" value="1"/>
</dbReference>
<dbReference type="SUPFAM" id="SSF81383">
    <property type="entry name" value="F-box domain"/>
    <property type="match status" value="1"/>
</dbReference>
<dbReference type="OrthoDB" id="10257471at2759"/>
<dbReference type="SMART" id="SM00256">
    <property type="entry name" value="FBOX"/>
    <property type="match status" value="1"/>
</dbReference>
<evidence type="ECO:0000313" key="3">
    <source>
        <dbReference type="RefSeq" id="XP_026282313.1"/>
    </source>
</evidence>
<dbReference type="Pfam" id="PF12937">
    <property type="entry name" value="F-box-like"/>
    <property type="match status" value="1"/>
</dbReference>